<dbReference type="AlphaFoldDB" id="A0A8J7DEX4"/>
<evidence type="ECO:0000313" key="2">
    <source>
        <dbReference type="EMBL" id="MBE9025230.1"/>
    </source>
</evidence>
<feature type="signal peptide" evidence="1">
    <location>
        <begin position="1"/>
        <end position="21"/>
    </location>
</feature>
<reference evidence="2" key="1">
    <citation type="submission" date="2020-10" db="EMBL/GenBank/DDBJ databases">
        <authorList>
            <person name="Castelo-Branco R."/>
            <person name="Eusebio N."/>
            <person name="Adriana R."/>
            <person name="Vieira A."/>
            <person name="Brugerolle De Fraissinette N."/>
            <person name="Rezende De Castro R."/>
            <person name="Schneider M.P."/>
            <person name="Vasconcelos V."/>
            <person name="Leao P.N."/>
        </authorList>
    </citation>
    <scope>NUCLEOTIDE SEQUENCE</scope>
    <source>
        <strain evidence="2">LEGE 12446</strain>
    </source>
</reference>
<gene>
    <name evidence="2" type="ORF">IQ276_23255</name>
</gene>
<sequence length="84" mass="9023">MTKNKILICTFLALASGFFGAYTSGQITTMLHNQKCQNQYWGLKVICNTGATLGGMWQGSTTGLWTGTVLGAFVGGLVTRESRN</sequence>
<comment type="caution">
    <text evidence="2">The sequence shown here is derived from an EMBL/GenBank/DDBJ whole genome shotgun (WGS) entry which is preliminary data.</text>
</comment>
<organism evidence="2 3">
    <name type="scientific">Desmonostoc muscorum LEGE 12446</name>
    <dbReference type="NCBI Taxonomy" id="1828758"/>
    <lineage>
        <taxon>Bacteria</taxon>
        <taxon>Bacillati</taxon>
        <taxon>Cyanobacteriota</taxon>
        <taxon>Cyanophyceae</taxon>
        <taxon>Nostocales</taxon>
        <taxon>Nostocaceae</taxon>
        <taxon>Desmonostoc</taxon>
    </lineage>
</organism>
<accession>A0A8J7DEX4</accession>
<dbReference type="RefSeq" id="WP_193920125.1">
    <property type="nucleotide sequence ID" value="NZ_JADEXS020000001.1"/>
</dbReference>
<evidence type="ECO:0000313" key="3">
    <source>
        <dbReference type="Proteomes" id="UP000622533"/>
    </source>
</evidence>
<proteinExistence type="predicted"/>
<keyword evidence="3" id="KW-1185">Reference proteome</keyword>
<name>A0A8J7DEX4_DESMC</name>
<protein>
    <submittedName>
        <fullName evidence="2">Uncharacterized protein</fullName>
    </submittedName>
</protein>
<dbReference type="Proteomes" id="UP000622533">
    <property type="component" value="Unassembled WGS sequence"/>
</dbReference>
<dbReference type="EMBL" id="JADEXS010000379">
    <property type="protein sequence ID" value="MBE9025230.1"/>
    <property type="molecule type" value="Genomic_DNA"/>
</dbReference>
<feature type="chain" id="PRO_5035160149" evidence="1">
    <location>
        <begin position="22"/>
        <end position="84"/>
    </location>
</feature>
<evidence type="ECO:0000256" key="1">
    <source>
        <dbReference type="SAM" id="SignalP"/>
    </source>
</evidence>
<keyword evidence="1" id="KW-0732">Signal</keyword>